<keyword evidence="1" id="KW-0812">Transmembrane</keyword>
<protein>
    <submittedName>
        <fullName evidence="2">Uncharacterized protein</fullName>
    </submittedName>
</protein>
<comment type="caution">
    <text evidence="2">The sequence shown here is derived from an EMBL/GenBank/DDBJ whole genome shotgun (WGS) entry which is preliminary data.</text>
</comment>
<sequence>MTQSHRRCSVSVRLLSTLWTSGWEGSTAAILSVSRLSLASIAFLSRACITFRSAVVPMASRVRFLTTVRLPCDNALNMGVEVFLTFSAVSGAGLSRSNTLSASPFGLSSSASLSGAAPPAGVPPFFSATVDSSKHLVPVVQPFHAAEAGEAVVGALLPAGWVPLDSSRVCAGLFPLLWSSSPGLGGPWLKPFRVANKGKVASPEAVESVSWRESGMQSWGRKLSAPWAGQIIKELERRLFRNSPISPHYYLQPCSGASPLQRPWIPVIGHNNSLPPIWYISYNGSHNIAATNDLLPEFLDLLIRGRSDQLLEEDSSSHSSVCNYNLGQDVNRGAAFLKNDGCSNAMLHGQPITSAGVLQSFSELIGVTRIQANWRMRVEELKRSEERSRISSHILTDNPQSVFVSSFFHLSHTDYCCSLHQCHGCLSWLPTRPFSMKSLPPTRFVLDHALLPHSLHRRKLVGWFTYSSLTLAWLIDIFFIISIYPSGNTESGRGPSPP</sequence>
<dbReference type="EMBL" id="LAVV01012371">
    <property type="protein sequence ID" value="KNZ46757.1"/>
    <property type="molecule type" value="Genomic_DNA"/>
</dbReference>
<gene>
    <name evidence="2" type="ORF">VP01_698g1</name>
</gene>
<evidence type="ECO:0000313" key="2">
    <source>
        <dbReference type="EMBL" id="KNZ46757.1"/>
    </source>
</evidence>
<proteinExistence type="predicted"/>
<keyword evidence="1" id="KW-1133">Transmembrane helix</keyword>
<keyword evidence="1" id="KW-0472">Membrane</keyword>
<dbReference type="Proteomes" id="UP000037035">
    <property type="component" value="Unassembled WGS sequence"/>
</dbReference>
<evidence type="ECO:0000313" key="3">
    <source>
        <dbReference type="Proteomes" id="UP000037035"/>
    </source>
</evidence>
<feature type="transmembrane region" description="Helical" evidence="1">
    <location>
        <begin position="460"/>
        <end position="484"/>
    </location>
</feature>
<accession>A0A0L6UES6</accession>
<organism evidence="2 3">
    <name type="scientific">Puccinia sorghi</name>
    <dbReference type="NCBI Taxonomy" id="27349"/>
    <lineage>
        <taxon>Eukaryota</taxon>
        <taxon>Fungi</taxon>
        <taxon>Dikarya</taxon>
        <taxon>Basidiomycota</taxon>
        <taxon>Pucciniomycotina</taxon>
        <taxon>Pucciniomycetes</taxon>
        <taxon>Pucciniales</taxon>
        <taxon>Pucciniaceae</taxon>
        <taxon>Puccinia</taxon>
    </lineage>
</organism>
<evidence type="ECO:0000256" key="1">
    <source>
        <dbReference type="SAM" id="Phobius"/>
    </source>
</evidence>
<reference evidence="2 3" key="1">
    <citation type="submission" date="2015-08" db="EMBL/GenBank/DDBJ databases">
        <title>Next Generation Sequencing and Analysis of the Genome of Puccinia sorghi L Schw, the Causal Agent of Maize Common Rust.</title>
        <authorList>
            <person name="Rochi L."/>
            <person name="Burguener G."/>
            <person name="Darino M."/>
            <person name="Turjanski A."/>
            <person name="Kreff E."/>
            <person name="Dieguez M.J."/>
            <person name="Sacco F."/>
        </authorList>
    </citation>
    <scope>NUCLEOTIDE SEQUENCE [LARGE SCALE GENOMIC DNA]</scope>
    <source>
        <strain evidence="2 3">RO10H11247</strain>
    </source>
</reference>
<dbReference type="AlphaFoldDB" id="A0A0L6UES6"/>
<keyword evidence="3" id="KW-1185">Reference proteome</keyword>
<name>A0A0L6UES6_9BASI</name>
<dbReference type="VEuPathDB" id="FungiDB:VP01_698g1"/>